<gene>
    <name evidence="3" type="ORF">H4Q32_000576</name>
</gene>
<keyword evidence="1" id="KW-0812">Transmembrane</keyword>
<evidence type="ECO:0000259" key="2">
    <source>
        <dbReference type="PROSITE" id="PS50835"/>
    </source>
</evidence>
<dbReference type="Proteomes" id="UP000830375">
    <property type="component" value="Unassembled WGS sequence"/>
</dbReference>
<evidence type="ECO:0000313" key="4">
    <source>
        <dbReference type="Proteomes" id="UP000830375"/>
    </source>
</evidence>
<dbReference type="CDD" id="cd00096">
    <property type="entry name" value="Ig"/>
    <property type="match status" value="1"/>
</dbReference>
<dbReference type="InterPro" id="IPR003599">
    <property type="entry name" value="Ig_sub"/>
</dbReference>
<dbReference type="InterPro" id="IPR036179">
    <property type="entry name" value="Ig-like_dom_sf"/>
</dbReference>
<keyword evidence="1" id="KW-1133">Transmembrane helix</keyword>
<organism evidence="3 4">
    <name type="scientific">Labeo rohita</name>
    <name type="common">Indian major carp</name>
    <name type="synonym">Cyprinus rohita</name>
    <dbReference type="NCBI Taxonomy" id="84645"/>
    <lineage>
        <taxon>Eukaryota</taxon>
        <taxon>Metazoa</taxon>
        <taxon>Chordata</taxon>
        <taxon>Craniata</taxon>
        <taxon>Vertebrata</taxon>
        <taxon>Euteleostomi</taxon>
        <taxon>Actinopterygii</taxon>
        <taxon>Neopterygii</taxon>
        <taxon>Teleostei</taxon>
        <taxon>Ostariophysi</taxon>
        <taxon>Cypriniformes</taxon>
        <taxon>Cyprinidae</taxon>
        <taxon>Labeoninae</taxon>
        <taxon>Labeonini</taxon>
        <taxon>Labeo</taxon>
    </lineage>
</organism>
<dbReference type="PANTHER" id="PTHR21063:SF4">
    <property type="entry name" value="CD48 ANTIGEN-RELATED"/>
    <property type="match status" value="1"/>
</dbReference>
<reference evidence="3 4" key="1">
    <citation type="submission" date="2022-01" db="EMBL/GenBank/DDBJ databases">
        <title>A high-quality chromosome-level genome assembly of rohu carp, Labeo rohita.</title>
        <authorList>
            <person name="Arick M.A. II"/>
            <person name="Hsu C.-Y."/>
            <person name="Magbanua Z."/>
            <person name="Pechanova O."/>
            <person name="Grover C."/>
            <person name="Miller E."/>
            <person name="Thrash A."/>
            <person name="Ezzel L."/>
            <person name="Alam S."/>
            <person name="Benzie J."/>
            <person name="Hamilton M."/>
            <person name="Karsi A."/>
            <person name="Lawrence M.L."/>
            <person name="Peterson D.G."/>
        </authorList>
    </citation>
    <scope>NUCLEOTIDE SEQUENCE [LARGE SCALE GENOMIC DNA]</scope>
    <source>
        <strain evidence="4">BAU-BD-2019</strain>
        <tissue evidence="3">Blood</tissue>
    </source>
</reference>
<feature type="transmembrane region" description="Helical" evidence="1">
    <location>
        <begin position="342"/>
        <end position="367"/>
    </location>
</feature>
<comment type="caution">
    <text evidence="3">The sequence shown here is derived from an EMBL/GenBank/DDBJ whole genome shotgun (WGS) entry which is preliminary data.</text>
</comment>
<name>A0ABQ8LIQ7_LABRO</name>
<dbReference type="SUPFAM" id="SSF48726">
    <property type="entry name" value="Immunoglobulin"/>
    <property type="match status" value="2"/>
</dbReference>
<accession>A0ABQ8LIQ7</accession>
<evidence type="ECO:0000256" key="1">
    <source>
        <dbReference type="SAM" id="Phobius"/>
    </source>
</evidence>
<sequence length="381" mass="42082">MQTDCCSSCPGGWSQTFLEVKMLDVEVLGWCGYKWSVVVRPVGCTAKFSETPLEMAYGGEMNIQFTGNSSGGHSCSVFGADAGAGKSIPVMEGDSVTLKTKLKVQGDDQILWMFEVNNSDTRIAEIYKLVISIYDSNEIFKNRLQIDNQTGSLTIRNIRTEHTGLYKLQILTKEKVTYRIFSVIMHARLPVHVISSNSSSCSSSSSSGSSNENCSLVCSVVNVSDVSLSWYKGNSLLSNISVSDFSISLSLPLEVEYQDKNTYSCVINNPISNQTKHLNISQLCHKCAVLYSSQWVSKCAPNETWAVGHSLLSGGTKRKSKQAMHASQDRSLSHAQRERHHLYTIMPVVVAVVTLLVVFVVLGLQCLRARTIQEQQKGKYF</sequence>
<dbReference type="Gene3D" id="2.60.40.10">
    <property type="entry name" value="Immunoglobulins"/>
    <property type="match status" value="2"/>
</dbReference>
<dbReference type="Pfam" id="PF07686">
    <property type="entry name" value="V-set"/>
    <property type="match status" value="1"/>
</dbReference>
<dbReference type="SMART" id="SM00409">
    <property type="entry name" value="IG"/>
    <property type="match status" value="2"/>
</dbReference>
<protein>
    <submittedName>
        <fullName evidence="3">CD48 antigen</fullName>
    </submittedName>
</protein>
<dbReference type="PANTHER" id="PTHR21063">
    <property type="entry name" value="LFA-3"/>
    <property type="match status" value="1"/>
</dbReference>
<dbReference type="EMBL" id="JACTAM010000022">
    <property type="protein sequence ID" value="KAI2650558.1"/>
    <property type="molecule type" value="Genomic_DNA"/>
</dbReference>
<evidence type="ECO:0000313" key="3">
    <source>
        <dbReference type="EMBL" id="KAI2650558.1"/>
    </source>
</evidence>
<proteinExistence type="predicted"/>
<dbReference type="InterPro" id="IPR013783">
    <property type="entry name" value="Ig-like_fold"/>
</dbReference>
<dbReference type="InterPro" id="IPR007110">
    <property type="entry name" value="Ig-like_dom"/>
</dbReference>
<dbReference type="PROSITE" id="PS50835">
    <property type="entry name" value="IG_LIKE"/>
    <property type="match status" value="1"/>
</dbReference>
<keyword evidence="4" id="KW-1185">Reference proteome</keyword>
<dbReference type="InterPro" id="IPR013106">
    <property type="entry name" value="Ig_V-set"/>
</dbReference>
<feature type="domain" description="Ig-like" evidence="2">
    <location>
        <begin position="190"/>
        <end position="281"/>
    </location>
</feature>
<keyword evidence="1" id="KW-0472">Membrane</keyword>